<reference evidence="1" key="1">
    <citation type="submission" date="2021-08" db="EMBL/GenBank/DDBJ databases">
        <title>The first chromosome-level gecko genome reveals the dynamic sex chromosomes of Neotropical dwarf geckos (Sphaerodactylidae: Sphaerodactylus).</title>
        <authorList>
            <person name="Pinto B.J."/>
            <person name="Keating S.E."/>
            <person name="Gamble T."/>
        </authorList>
    </citation>
    <scope>NUCLEOTIDE SEQUENCE</scope>
    <source>
        <strain evidence="1">TG3544</strain>
    </source>
</reference>
<proteinExistence type="predicted"/>
<comment type="caution">
    <text evidence="1">The sequence shown here is derived from an EMBL/GenBank/DDBJ whole genome shotgun (WGS) entry which is preliminary data.</text>
</comment>
<dbReference type="EMBL" id="CM037625">
    <property type="protein sequence ID" value="KAH7998545.1"/>
    <property type="molecule type" value="Genomic_DNA"/>
</dbReference>
<evidence type="ECO:0000313" key="1">
    <source>
        <dbReference type="EMBL" id="KAH7998545.1"/>
    </source>
</evidence>
<organism evidence="1 2">
    <name type="scientific">Sphaerodactylus townsendi</name>
    <dbReference type="NCBI Taxonomy" id="933632"/>
    <lineage>
        <taxon>Eukaryota</taxon>
        <taxon>Metazoa</taxon>
        <taxon>Chordata</taxon>
        <taxon>Craniata</taxon>
        <taxon>Vertebrata</taxon>
        <taxon>Euteleostomi</taxon>
        <taxon>Lepidosauria</taxon>
        <taxon>Squamata</taxon>
        <taxon>Bifurcata</taxon>
        <taxon>Gekkota</taxon>
        <taxon>Sphaerodactylidae</taxon>
        <taxon>Sphaerodactylus</taxon>
    </lineage>
</organism>
<dbReference type="Proteomes" id="UP000827872">
    <property type="component" value="Linkage Group LG12"/>
</dbReference>
<evidence type="ECO:0000313" key="2">
    <source>
        <dbReference type="Proteomes" id="UP000827872"/>
    </source>
</evidence>
<protein>
    <submittedName>
        <fullName evidence="1">Uncharacterized protein</fullName>
    </submittedName>
</protein>
<accession>A0ACB8F0Q9</accession>
<sequence>MRNSQPASPLINGSLSGSSHPSPQDLREVNRGSKSRLKRRSEDQAQATPKCECFTCRILDVSERHRLPRNGERALSDCGHFTRIPGRAATTNRITHTGRGGQWAWATESAEPVRKLGRLTPKSIYL</sequence>
<name>A0ACB8F0Q9_9SAUR</name>
<keyword evidence="2" id="KW-1185">Reference proteome</keyword>
<gene>
    <name evidence="1" type="ORF">K3G42_017742</name>
</gene>